<dbReference type="Proteomes" id="UP001172911">
    <property type="component" value="Unassembled WGS sequence"/>
</dbReference>
<reference evidence="5" key="2">
    <citation type="submission" date="2023-03" db="EMBL/GenBank/DDBJ databases">
        <authorList>
            <person name="Zhang Z."/>
        </authorList>
    </citation>
    <scope>NUCLEOTIDE SEQUENCE</scope>
    <source>
        <strain evidence="5">DSA</strain>
    </source>
</reference>
<organism evidence="5 6">
    <name type="scientific">Desulforamulus aquiferis</name>
    <dbReference type="NCBI Taxonomy" id="1397668"/>
    <lineage>
        <taxon>Bacteria</taxon>
        <taxon>Bacillati</taxon>
        <taxon>Bacillota</taxon>
        <taxon>Clostridia</taxon>
        <taxon>Eubacteriales</taxon>
        <taxon>Peptococcaceae</taxon>
        <taxon>Desulforamulus</taxon>
    </lineage>
</organism>
<evidence type="ECO:0000313" key="6">
    <source>
        <dbReference type="Proteomes" id="UP001172911"/>
    </source>
</evidence>
<dbReference type="InterPro" id="IPR008920">
    <property type="entry name" value="TF_FadR/GntR_C"/>
</dbReference>
<evidence type="ECO:0000256" key="3">
    <source>
        <dbReference type="ARBA" id="ARBA00023163"/>
    </source>
</evidence>
<dbReference type="PANTHER" id="PTHR43537">
    <property type="entry name" value="TRANSCRIPTIONAL REGULATOR, GNTR FAMILY"/>
    <property type="match status" value="1"/>
</dbReference>
<dbReference type="PANTHER" id="PTHR43537:SF24">
    <property type="entry name" value="GLUCONATE OPERON TRANSCRIPTIONAL REPRESSOR"/>
    <property type="match status" value="1"/>
</dbReference>
<reference evidence="5" key="1">
    <citation type="journal article" date="2023" name="J. Hazard. Mater.">
        <title>Anaerobic biodegradation of pyrene and benzo[a]pyrene by a new sulfate-reducing Desulforamulus aquiferis strain DSA.</title>
        <authorList>
            <person name="Zhang Z."/>
            <person name="Sun J."/>
            <person name="Gong X."/>
            <person name="Wang C."/>
            <person name="Wang H."/>
        </authorList>
    </citation>
    <scope>NUCLEOTIDE SEQUENCE</scope>
    <source>
        <strain evidence="5">DSA</strain>
    </source>
</reference>
<evidence type="ECO:0000256" key="2">
    <source>
        <dbReference type="ARBA" id="ARBA00023125"/>
    </source>
</evidence>
<dbReference type="InterPro" id="IPR000524">
    <property type="entry name" value="Tscrpt_reg_HTH_GntR"/>
</dbReference>
<dbReference type="GO" id="GO:0003677">
    <property type="term" value="F:DNA binding"/>
    <property type="evidence" value="ECO:0007669"/>
    <property type="project" value="UniProtKB-KW"/>
</dbReference>
<dbReference type="GO" id="GO:0003700">
    <property type="term" value="F:DNA-binding transcription factor activity"/>
    <property type="evidence" value="ECO:0007669"/>
    <property type="project" value="InterPro"/>
</dbReference>
<sequence>MPIPTKLPIFTRISAKDYVLNQIQEWIIDGTFQPGEKLYDGQLADALGVSRTPVREALKTLQDQGFIEMLPGKETRVTKIKDEDIFKIFAPLGALQSLAAELATPLIDQKTIIYLRDLNSKIALAISEENSFDALKLDEQFHQRIVELTDNQYIFSMNSILQAHGRRLYFLKSVVLAHTCTKDHEEIICAFERQDKEAAGRIMKQNWLQAAENFYGLNKDK</sequence>
<dbReference type="Gene3D" id="1.10.10.10">
    <property type="entry name" value="Winged helix-like DNA-binding domain superfamily/Winged helix DNA-binding domain"/>
    <property type="match status" value="1"/>
</dbReference>
<dbReference type="Pfam" id="PF07729">
    <property type="entry name" value="FCD"/>
    <property type="match status" value="1"/>
</dbReference>
<dbReference type="SUPFAM" id="SSF46785">
    <property type="entry name" value="Winged helix' DNA-binding domain"/>
    <property type="match status" value="1"/>
</dbReference>
<keyword evidence="3" id="KW-0804">Transcription</keyword>
<dbReference type="Gene3D" id="1.20.120.530">
    <property type="entry name" value="GntR ligand-binding domain-like"/>
    <property type="match status" value="1"/>
</dbReference>
<evidence type="ECO:0000259" key="4">
    <source>
        <dbReference type="PROSITE" id="PS50949"/>
    </source>
</evidence>
<dbReference type="InterPro" id="IPR036390">
    <property type="entry name" value="WH_DNA-bd_sf"/>
</dbReference>
<dbReference type="AlphaFoldDB" id="A0AAW7ZA47"/>
<evidence type="ECO:0000313" key="5">
    <source>
        <dbReference type="EMBL" id="MDO7786578.1"/>
    </source>
</evidence>
<keyword evidence="1" id="KW-0805">Transcription regulation</keyword>
<keyword evidence="6" id="KW-1185">Reference proteome</keyword>
<gene>
    <name evidence="5" type="ORF">P6N53_04995</name>
</gene>
<dbReference type="EMBL" id="JARPTC010000006">
    <property type="protein sequence ID" value="MDO7786578.1"/>
    <property type="molecule type" value="Genomic_DNA"/>
</dbReference>
<dbReference type="SMART" id="SM00895">
    <property type="entry name" value="FCD"/>
    <property type="match status" value="1"/>
</dbReference>
<dbReference type="PROSITE" id="PS50949">
    <property type="entry name" value="HTH_GNTR"/>
    <property type="match status" value="1"/>
</dbReference>
<dbReference type="SMART" id="SM00345">
    <property type="entry name" value="HTH_GNTR"/>
    <property type="match status" value="1"/>
</dbReference>
<dbReference type="CDD" id="cd07377">
    <property type="entry name" value="WHTH_GntR"/>
    <property type="match status" value="1"/>
</dbReference>
<feature type="domain" description="HTH gntR-type" evidence="4">
    <location>
        <begin position="13"/>
        <end position="80"/>
    </location>
</feature>
<dbReference type="PRINTS" id="PR00035">
    <property type="entry name" value="HTHGNTR"/>
</dbReference>
<accession>A0AAW7ZA47</accession>
<protein>
    <submittedName>
        <fullName evidence="5">GntR family transcriptional regulator</fullName>
    </submittedName>
</protein>
<name>A0AAW7ZA47_9FIRM</name>
<dbReference type="InterPro" id="IPR011711">
    <property type="entry name" value="GntR_C"/>
</dbReference>
<dbReference type="RefSeq" id="WP_304541642.1">
    <property type="nucleotide sequence ID" value="NZ_JARPTC010000006.1"/>
</dbReference>
<dbReference type="Pfam" id="PF00392">
    <property type="entry name" value="GntR"/>
    <property type="match status" value="1"/>
</dbReference>
<dbReference type="InterPro" id="IPR036388">
    <property type="entry name" value="WH-like_DNA-bd_sf"/>
</dbReference>
<proteinExistence type="predicted"/>
<dbReference type="SUPFAM" id="SSF48008">
    <property type="entry name" value="GntR ligand-binding domain-like"/>
    <property type="match status" value="1"/>
</dbReference>
<evidence type="ECO:0000256" key="1">
    <source>
        <dbReference type="ARBA" id="ARBA00023015"/>
    </source>
</evidence>
<comment type="caution">
    <text evidence="5">The sequence shown here is derived from an EMBL/GenBank/DDBJ whole genome shotgun (WGS) entry which is preliminary data.</text>
</comment>
<keyword evidence="2" id="KW-0238">DNA-binding</keyword>